<evidence type="ECO:0000313" key="4">
    <source>
        <dbReference type="Proteomes" id="UP000095332"/>
    </source>
</evidence>
<evidence type="ECO:0000313" key="6">
    <source>
        <dbReference type="Proteomes" id="UP000471216"/>
    </source>
</evidence>
<gene>
    <name evidence="1" type="ORF">ERS852560_02422</name>
    <name evidence="3" type="ORF">GKD54_10940</name>
    <name evidence="2" type="ORF">GKD58_12695</name>
</gene>
<name>A0A174W0P2_PARDI</name>
<dbReference type="RefSeq" id="WP_057328676.1">
    <property type="nucleotide sequence ID" value="NZ_CZBM01000010.1"/>
</dbReference>
<dbReference type="AlphaFoldDB" id="A0A174W0P2"/>
<dbReference type="Proteomes" id="UP000450599">
    <property type="component" value="Unassembled WGS sequence"/>
</dbReference>
<proteinExistence type="predicted"/>
<sequence length="141" mass="16511">MYRDIIEVKGVKCTIHHDEEPFQHLPEEDSFDFGLTDYDKIIQCKQVTVGKVFIITSFIKTDGHTSTSKSKIIVPLNHIDLDLCQELAQIHLRKHIDTLKFIYNKTVNEEQLMKQLKSNLEEYYRNPKKNPIDPLISFSHP</sequence>
<reference evidence="1 4" key="1">
    <citation type="submission" date="2015-09" db="EMBL/GenBank/DDBJ databases">
        <authorList>
            <consortium name="Pathogen Informatics"/>
        </authorList>
    </citation>
    <scope>NUCLEOTIDE SEQUENCE [LARGE SCALE GENOMIC DNA]</scope>
    <source>
        <strain evidence="1 4">2789STDY5834948</strain>
    </source>
</reference>
<dbReference type="Proteomes" id="UP000471216">
    <property type="component" value="Unassembled WGS sequence"/>
</dbReference>
<dbReference type="Proteomes" id="UP000095332">
    <property type="component" value="Unassembled WGS sequence"/>
</dbReference>
<accession>A0A174W0P2</accession>
<dbReference type="EMBL" id="CZBM01000010">
    <property type="protein sequence ID" value="CUQ36779.1"/>
    <property type="molecule type" value="Genomic_DNA"/>
</dbReference>
<dbReference type="EMBL" id="WKMW01000011">
    <property type="protein sequence ID" value="MRY85102.1"/>
    <property type="molecule type" value="Genomic_DNA"/>
</dbReference>
<evidence type="ECO:0000313" key="2">
    <source>
        <dbReference type="EMBL" id="MRY85102.1"/>
    </source>
</evidence>
<evidence type="ECO:0000313" key="5">
    <source>
        <dbReference type="Proteomes" id="UP000450599"/>
    </source>
</evidence>
<reference evidence="5 6" key="2">
    <citation type="journal article" date="2019" name="Nat. Med.">
        <title>A library of human gut bacterial isolates paired with longitudinal multiomics data enables mechanistic microbiome research.</title>
        <authorList>
            <person name="Poyet M."/>
            <person name="Groussin M."/>
            <person name="Gibbons S.M."/>
            <person name="Avila-Pacheco J."/>
            <person name="Jiang X."/>
            <person name="Kearney S.M."/>
            <person name="Perrotta A.R."/>
            <person name="Berdy B."/>
            <person name="Zhao S."/>
            <person name="Lieberman T.D."/>
            <person name="Swanson P.K."/>
            <person name="Smith M."/>
            <person name="Roesemann S."/>
            <person name="Alexander J.E."/>
            <person name="Rich S.A."/>
            <person name="Livny J."/>
            <person name="Vlamakis H."/>
            <person name="Clish C."/>
            <person name="Bullock K."/>
            <person name="Deik A."/>
            <person name="Scott J."/>
            <person name="Pierce K.A."/>
            <person name="Xavier R.J."/>
            <person name="Alm E.J."/>
        </authorList>
    </citation>
    <scope>NUCLEOTIDE SEQUENCE [LARGE SCALE GENOMIC DNA]</scope>
    <source>
        <strain evidence="3 6">BIOML-A10</strain>
        <strain evidence="2 5">BIOML-A11</strain>
    </source>
</reference>
<evidence type="ECO:0000313" key="1">
    <source>
        <dbReference type="EMBL" id="CUQ36779.1"/>
    </source>
</evidence>
<organism evidence="1 4">
    <name type="scientific">Parabacteroides distasonis</name>
    <dbReference type="NCBI Taxonomy" id="823"/>
    <lineage>
        <taxon>Bacteria</taxon>
        <taxon>Pseudomonadati</taxon>
        <taxon>Bacteroidota</taxon>
        <taxon>Bacteroidia</taxon>
        <taxon>Bacteroidales</taxon>
        <taxon>Tannerellaceae</taxon>
        <taxon>Parabacteroides</taxon>
    </lineage>
</organism>
<evidence type="ECO:0000313" key="3">
    <source>
        <dbReference type="EMBL" id="MRZ06730.1"/>
    </source>
</evidence>
<dbReference type="EMBL" id="WKMX01000010">
    <property type="protein sequence ID" value="MRZ06730.1"/>
    <property type="molecule type" value="Genomic_DNA"/>
</dbReference>
<protein>
    <submittedName>
        <fullName evidence="1">Uncharacterized protein</fullName>
    </submittedName>
</protein>